<name>A0ABD3GUX2_9MARC</name>
<accession>A0ABD3GUX2</accession>
<evidence type="ECO:0000313" key="2">
    <source>
        <dbReference type="EMBL" id="KAL3682748.1"/>
    </source>
</evidence>
<gene>
    <name evidence="2" type="ORF">R1sor_000770</name>
</gene>
<comment type="caution">
    <text evidence="2">The sequence shown here is derived from an EMBL/GenBank/DDBJ whole genome shotgun (WGS) entry which is preliminary data.</text>
</comment>
<reference evidence="2 3" key="1">
    <citation type="submission" date="2024-09" db="EMBL/GenBank/DDBJ databases">
        <title>Chromosome-scale assembly of Riccia sorocarpa.</title>
        <authorList>
            <person name="Paukszto L."/>
        </authorList>
    </citation>
    <scope>NUCLEOTIDE SEQUENCE [LARGE SCALE GENOMIC DNA]</scope>
    <source>
        <strain evidence="2">LP-2024</strain>
        <tissue evidence="2">Aerial parts of the thallus</tissue>
    </source>
</reference>
<dbReference type="Proteomes" id="UP001633002">
    <property type="component" value="Unassembled WGS sequence"/>
</dbReference>
<keyword evidence="3" id="KW-1185">Reference proteome</keyword>
<protein>
    <submittedName>
        <fullName evidence="2">Uncharacterized protein</fullName>
    </submittedName>
</protein>
<feature type="region of interest" description="Disordered" evidence="1">
    <location>
        <begin position="1"/>
        <end position="106"/>
    </location>
</feature>
<feature type="compositionally biased region" description="Basic and acidic residues" evidence="1">
    <location>
        <begin position="50"/>
        <end position="106"/>
    </location>
</feature>
<evidence type="ECO:0000256" key="1">
    <source>
        <dbReference type="SAM" id="MobiDB-lite"/>
    </source>
</evidence>
<dbReference type="EMBL" id="JBJQOH010000006">
    <property type="protein sequence ID" value="KAL3682748.1"/>
    <property type="molecule type" value="Genomic_DNA"/>
</dbReference>
<proteinExistence type="predicted"/>
<organism evidence="2 3">
    <name type="scientific">Riccia sorocarpa</name>
    <dbReference type="NCBI Taxonomy" id="122646"/>
    <lineage>
        <taxon>Eukaryota</taxon>
        <taxon>Viridiplantae</taxon>
        <taxon>Streptophyta</taxon>
        <taxon>Embryophyta</taxon>
        <taxon>Marchantiophyta</taxon>
        <taxon>Marchantiopsida</taxon>
        <taxon>Marchantiidae</taxon>
        <taxon>Marchantiales</taxon>
        <taxon>Ricciaceae</taxon>
        <taxon>Riccia</taxon>
    </lineage>
</organism>
<sequence length="247" mass="28841">MSAKYLLPIDMQLAAGSTPEGNESSLGTKKPTKRKLNLNPPKSRSPSPEVPRRIQPDRKGKRKVDKDAAANIERKGKRKADEQPSPEPAKKKERSDDSYEDSDKSIWEQGETVQYTRFAELWESEREKRRYGYMDRFISETIRDEIEKHTRPPKEKMEIVQAKNENLNEILEETSRIALEQEQIYKLVNKREINLATLVATKFKEVRLKGHSESIANCDELNFLFFFFKSRSREVKRPATYKKSKTF</sequence>
<dbReference type="AlphaFoldDB" id="A0ABD3GUX2"/>
<evidence type="ECO:0000313" key="3">
    <source>
        <dbReference type="Proteomes" id="UP001633002"/>
    </source>
</evidence>